<accession>A0AB34KFJ5</accession>
<dbReference type="GO" id="GO:0043546">
    <property type="term" value="F:molybdopterin cofactor binding"/>
    <property type="evidence" value="ECO:0007669"/>
    <property type="project" value="TreeGrafter"/>
</dbReference>
<dbReference type="GO" id="GO:0006790">
    <property type="term" value="P:sulfur compound metabolic process"/>
    <property type="evidence" value="ECO:0007669"/>
    <property type="project" value="TreeGrafter"/>
</dbReference>
<dbReference type="InterPro" id="IPR008335">
    <property type="entry name" value="Mopterin_OxRdtase_euk"/>
</dbReference>
<dbReference type="Proteomes" id="UP000803884">
    <property type="component" value="Unassembled WGS sequence"/>
</dbReference>
<evidence type="ECO:0000259" key="5">
    <source>
        <dbReference type="Pfam" id="PF00174"/>
    </source>
</evidence>
<keyword evidence="4" id="KW-0560">Oxidoreductase</keyword>
<dbReference type="Pfam" id="PF03404">
    <property type="entry name" value="Mo-co_dimer"/>
    <property type="match status" value="1"/>
</dbReference>
<evidence type="ECO:0008006" key="9">
    <source>
        <dbReference type="Google" id="ProtNLM"/>
    </source>
</evidence>
<evidence type="ECO:0000256" key="1">
    <source>
        <dbReference type="ARBA" id="ARBA00001924"/>
    </source>
</evidence>
<dbReference type="Gene3D" id="2.60.40.650">
    <property type="match status" value="1"/>
</dbReference>
<dbReference type="SUPFAM" id="SSF81296">
    <property type="entry name" value="E set domains"/>
    <property type="match status" value="1"/>
</dbReference>
<dbReference type="SUPFAM" id="SSF56524">
    <property type="entry name" value="Oxidoreductase molybdopterin-binding domain"/>
    <property type="match status" value="1"/>
</dbReference>
<dbReference type="InterPro" id="IPR036374">
    <property type="entry name" value="OxRdtase_Mopterin-bd_sf"/>
</dbReference>
<dbReference type="InterPro" id="IPR005066">
    <property type="entry name" value="MoCF_OxRdtse_dimer"/>
</dbReference>
<keyword evidence="2" id="KW-0500">Molybdenum</keyword>
<dbReference type="Pfam" id="PF00174">
    <property type="entry name" value="Oxidored_molyb"/>
    <property type="match status" value="1"/>
</dbReference>
<dbReference type="GeneID" id="96010750"/>
<sequence length="365" mass="40558">MPDPEASPLNREPDSKTLISSFITSLPIQPYDRNHCSIPRELDVSTHSVRIDGLVLKPLSLTINDLYNNFVQHEVTSALQCAGNRRHTMRTLLKEVQGIDWGSGAVMNCVWRGPRVRDVLLFAGVRHEDNDMSVAFACNAVPCQDAGWFGSSIPMSRVLREDADVILALMMNGQPLTREHGFPVRALIPGVAGARSVKWLDHITVQRGMSSNHYMHFDYKVLPEEVVDSESAKPFWRDTPPLMEMPVISVVVSPESGSTVELDRLGYAVVKGYALPGGDDGPVVKVEVSADGEDWSEAQLLPHEKDSKWTWKLWETKLKLEPGEDRAVFGRATDKGGNTQPQPSSWNLRGVCYNGYGEVGNLRVR</sequence>
<dbReference type="AlphaFoldDB" id="A0AB34KFJ5"/>
<dbReference type="InterPro" id="IPR000572">
    <property type="entry name" value="OxRdtase_Mopterin-bd_dom"/>
</dbReference>
<reference evidence="7 8" key="1">
    <citation type="journal article" date="2020" name="Microbiol. Resour. Announc.">
        <title>Draft Genome Sequence of a Cladosporium Species Isolated from the Mesophotic Ascidian Didemnum maculosum.</title>
        <authorList>
            <person name="Gioti A."/>
            <person name="Siaperas R."/>
            <person name="Nikolaivits E."/>
            <person name="Le Goff G."/>
            <person name="Ouazzani J."/>
            <person name="Kotoulas G."/>
            <person name="Topakas E."/>
        </authorList>
    </citation>
    <scope>NUCLEOTIDE SEQUENCE [LARGE SCALE GENOMIC DNA]</scope>
    <source>
        <strain evidence="7 8">TM138-S3</strain>
    </source>
</reference>
<evidence type="ECO:0000256" key="4">
    <source>
        <dbReference type="ARBA" id="ARBA00023002"/>
    </source>
</evidence>
<feature type="domain" description="Oxidoreductase molybdopterin-binding" evidence="5">
    <location>
        <begin position="35"/>
        <end position="214"/>
    </location>
</feature>
<dbReference type="GO" id="GO:0008482">
    <property type="term" value="F:sulfite oxidase activity"/>
    <property type="evidence" value="ECO:0007669"/>
    <property type="project" value="TreeGrafter"/>
</dbReference>
<dbReference type="PRINTS" id="PR00407">
    <property type="entry name" value="EUMOPTERIN"/>
</dbReference>
<evidence type="ECO:0000256" key="3">
    <source>
        <dbReference type="ARBA" id="ARBA00022723"/>
    </source>
</evidence>
<dbReference type="PANTHER" id="PTHR19372:SF7">
    <property type="entry name" value="SULFITE OXIDASE, MITOCHONDRIAL"/>
    <property type="match status" value="1"/>
</dbReference>
<dbReference type="GO" id="GO:0005739">
    <property type="term" value="C:mitochondrion"/>
    <property type="evidence" value="ECO:0007669"/>
    <property type="project" value="TreeGrafter"/>
</dbReference>
<dbReference type="Gene3D" id="3.90.420.10">
    <property type="entry name" value="Oxidoreductase, molybdopterin-binding domain"/>
    <property type="match status" value="1"/>
</dbReference>
<comment type="caution">
    <text evidence="7">The sequence shown here is derived from an EMBL/GenBank/DDBJ whole genome shotgun (WGS) entry which is preliminary data.</text>
</comment>
<dbReference type="GO" id="GO:0030151">
    <property type="term" value="F:molybdenum ion binding"/>
    <property type="evidence" value="ECO:0007669"/>
    <property type="project" value="InterPro"/>
</dbReference>
<keyword evidence="3" id="KW-0479">Metal-binding</keyword>
<name>A0AB34KFJ5_9PEZI</name>
<evidence type="ECO:0000313" key="7">
    <source>
        <dbReference type="EMBL" id="KAL1582003.1"/>
    </source>
</evidence>
<dbReference type="EMBL" id="JAAQHG020000082">
    <property type="protein sequence ID" value="KAL1582003.1"/>
    <property type="molecule type" value="Genomic_DNA"/>
</dbReference>
<dbReference type="GO" id="GO:0020037">
    <property type="term" value="F:heme binding"/>
    <property type="evidence" value="ECO:0007669"/>
    <property type="project" value="TreeGrafter"/>
</dbReference>
<evidence type="ECO:0000256" key="2">
    <source>
        <dbReference type="ARBA" id="ARBA00022505"/>
    </source>
</evidence>
<comment type="cofactor">
    <cofactor evidence="1">
        <name>Mo-molybdopterin</name>
        <dbReference type="ChEBI" id="CHEBI:71302"/>
    </cofactor>
</comment>
<dbReference type="RefSeq" id="XP_069225110.1">
    <property type="nucleotide sequence ID" value="XM_069377912.1"/>
</dbReference>
<dbReference type="PANTHER" id="PTHR19372">
    <property type="entry name" value="SULFITE REDUCTASE"/>
    <property type="match status" value="1"/>
</dbReference>
<keyword evidence="8" id="KW-1185">Reference proteome</keyword>
<dbReference type="InterPro" id="IPR014756">
    <property type="entry name" value="Ig_E-set"/>
</dbReference>
<organism evidence="7 8">
    <name type="scientific">Cladosporium halotolerans</name>
    <dbReference type="NCBI Taxonomy" id="1052096"/>
    <lineage>
        <taxon>Eukaryota</taxon>
        <taxon>Fungi</taxon>
        <taxon>Dikarya</taxon>
        <taxon>Ascomycota</taxon>
        <taxon>Pezizomycotina</taxon>
        <taxon>Dothideomycetes</taxon>
        <taxon>Dothideomycetidae</taxon>
        <taxon>Cladosporiales</taxon>
        <taxon>Cladosporiaceae</taxon>
        <taxon>Cladosporium</taxon>
    </lineage>
</organism>
<evidence type="ECO:0000313" key="8">
    <source>
        <dbReference type="Proteomes" id="UP000803884"/>
    </source>
</evidence>
<feature type="domain" description="Moybdenum cofactor oxidoreductase dimerisation" evidence="6">
    <location>
        <begin position="242"/>
        <end position="356"/>
    </location>
</feature>
<protein>
    <recommendedName>
        <fullName evidence="9">Sulfite oxidase</fullName>
    </recommendedName>
</protein>
<proteinExistence type="predicted"/>
<gene>
    <name evidence="7" type="ORF">WHR41_09308</name>
</gene>
<evidence type="ECO:0000259" key="6">
    <source>
        <dbReference type="Pfam" id="PF03404"/>
    </source>
</evidence>